<dbReference type="Proteomes" id="UP000095100">
    <property type="component" value="Chromosome 1"/>
</dbReference>
<dbReference type="Gene3D" id="3.10.350.10">
    <property type="entry name" value="LysM domain"/>
    <property type="match status" value="1"/>
</dbReference>
<proteinExistence type="predicted"/>
<reference evidence="5" key="2">
    <citation type="submission" date="2016-08" db="EMBL/GenBank/DDBJ databases">
        <title>Population biology and virulence potential of Burkholderia ubonensis.</title>
        <authorList>
            <person name="Price E.P."/>
            <person name="Currie B.J."/>
            <person name="Wagner D.M."/>
        </authorList>
    </citation>
    <scope>NUCLEOTIDE SEQUENCE [LARGE SCALE GENOMIC DNA]</scope>
    <source>
        <strain evidence="5">MSMB0103</strain>
    </source>
</reference>
<accession>A0A104EPB9</accession>
<dbReference type="Proteomes" id="UP000183667">
    <property type="component" value="Unassembled WGS sequence"/>
</dbReference>
<feature type="domain" description="LysM" evidence="1">
    <location>
        <begin position="151"/>
        <end position="198"/>
    </location>
</feature>
<evidence type="ECO:0000313" key="5">
    <source>
        <dbReference type="Proteomes" id="UP000183667"/>
    </source>
</evidence>
<protein>
    <submittedName>
        <fullName evidence="2">Peptidoglycan-binding protein</fullName>
    </submittedName>
</protein>
<evidence type="ECO:0000259" key="1">
    <source>
        <dbReference type="PROSITE" id="PS51782"/>
    </source>
</evidence>
<reference evidence="3" key="3">
    <citation type="submission" date="2016-08" db="EMBL/GenBank/DDBJ databases">
        <authorList>
            <person name="Price E.P."/>
            <person name="Currie B.J."/>
            <person name="Wagner D.M."/>
        </authorList>
    </citation>
    <scope>NUCLEOTIDE SEQUENCE</scope>
    <source>
        <strain evidence="3">MSMB0103</strain>
    </source>
</reference>
<evidence type="ECO:0000313" key="4">
    <source>
        <dbReference type="Proteomes" id="UP000095100"/>
    </source>
</evidence>
<sequence length="246" mass="27094">MATPAPPKSSYEKWQDGIKSATGNPKWQIYDCEFRAAVGEYNRHLDGVAGYRPLDWQLIKAMAWVETGAGDPLWATNPMQIGMYNDPGLDALLSGKEGGDLVLPTSVKSTLTRANVRTLPGYNIRAAIGYLLMRMANFSIQTVPDADQRTYEITVKPGDSLDKIAKEQGSTTDTLRKLNPGIRILRPGQVLKYQKATIRKVIVGWKLSSTANIGRLYNTKAPDTYAKKLDYALAAIQQGKESVCTP</sequence>
<evidence type="ECO:0000313" key="2">
    <source>
        <dbReference type="EMBL" id="AOK24128.1"/>
    </source>
</evidence>
<organism evidence="2 4">
    <name type="scientific">Burkholderia ubonensis</name>
    <dbReference type="NCBI Taxonomy" id="101571"/>
    <lineage>
        <taxon>Bacteria</taxon>
        <taxon>Pseudomonadati</taxon>
        <taxon>Pseudomonadota</taxon>
        <taxon>Betaproteobacteria</taxon>
        <taxon>Burkholderiales</taxon>
        <taxon>Burkholderiaceae</taxon>
        <taxon>Burkholderia</taxon>
        <taxon>Burkholderia cepacia complex</taxon>
    </lineage>
</organism>
<dbReference type="SMART" id="SM00257">
    <property type="entry name" value="LysM"/>
    <property type="match status" value="1"/>
</dbReference>
<dbReference type="EMBL" id="CP013446">
    <property type="protein sequence ID" value="AOK24128.1"/>
    <property type="molecule type" value="Genomic_DNA"/>
</dbReference>
<dbReference type="RefSeq" id="WP_059768910.1">
    <property type="nucleotide sequence ID" value="NZ_CP013446.1"/>
</dbReference>
<dbReference type="CDD" id="cd00118">
    <property type="entry name" value="LysM"/>
    <property type="match status" value="1"/>
</dbReference>
<dbReference type="InterPro" id="IPR036779">
    <property type="entry name" value="LysM_dom_sf"/>
</dbReference>
<gene>
    <name evidence="3" type="ORF">BGV66_09990</name>
    <name evidence="2" type="ORF">WK67_16125</name>
</gene>
<dbReference type="SUPFAM" id="SSF54106">
    <property type="entry name" value="LysM domain"/>
    <property type="match status" value="1"/>
</dbReference>
<reference evidence="2 4" key="1">
    <citation type="submission" date="2015-12" db="EMBL/GenBank/DDBJ databases">
        <title>Diversity of Burkholderia near neighbor genomes.</title>
        <authorList>
            <person name="Sahl J."/>
            <person name="Wagner D."/>
            <person name="Keim P."/>
        </authorList>
    </citation>
    <scope>NUCLEOTIDE SEQUENCE [LARGE SCALE GENOMIC DNA]</scope>
    <source>
        <strain evidence="2 4">MSMB1189WGS</strain>
    </source>
</reference>
<dbReference type="InterPro" id="IPR018392">
    <property type="entry name" value="LysM"/>
</dbReference>
<dbReference type="EMBL" id="MEAU01000012">
    <property type="protein sequence ID" value="OJA48506.1"/>
    <property type="molecule type" value="Genomic_DNA"/>
</dbReference>
<dbReference type="PROSITE" id="PS51782">
    <property type="entry name" value="LYSM"/>
    <property type="match status" value="1"/>
</dbReference>
<dbReference type="Pfam" id="PF01476">
    <property type="entry name" value="LysM"/>
    <property type="match status" value="1"/>
</dbReference>
<dbReference type="AlphaFoldDB" id="A0A104EPB9"/>
<name>A0A104EPB9_9BURK</name>
<evidence type="ECO:0000313" key="3">
    <source>
        <dbReference type="EMBL" id="OJA48506.1"/>
    </source>
</evidence>